<proteinExistence type="predicted"/>
<accession>A0ABV9N5H6</accession>
<keyword evidence="3" id="KW-1185">Reference proteome</keyword>
<dbReference type="RefSeq" id="WP_387963689.1">
    <property type="nucleotide sequence ID" value="NZ_JBHSGP010000014.1"/>
</dbReference>
<comment type="caution">
    <text evidence="2">The sequence shown here is derived from an EMBL/GenBank/DDBJ whole genome shotgun (WGS) entry which is preliminary data.</text>
</comment>
<dbReference type="NCBIfam" id="TIGR04131">
    <property type="entry name" value="Bac_Flav_CTERM"/>
    <property type="match status" value="1"/>
</dbReference>
<protein>
    <submittedName>
        <fullName evidence="2">T9SS type B sorting domain-containing protein</fullName>
    </submittedName>
</protein>
<dbReference type="Proteomes" id="UP001595953">
    <property type="component" value="Unassembled WGS sequence"/>
</dbReference>
<dbReference type="InterPro" id="IPR026341">
    <property type="entry name" value="T9SS_type_B"/>
</dbReference>
<evidence type="ECO:0000313" key="3">
    <source>
        <dbReference type="Proteomes" id="UP001595953"/>
    </source>
</evidence>
<sequence length="3253" mass="345272">MTSTYLHTAQKHLLVLLILICGSFSVTAQIKEAFEVRYQNNIRGDLLFIANNIVNRNTVDHGLNTHSYCDPNLSDSELPNTEYNTLGSTSLYNDCLYMQYIDIDGDASTFSSSSASLTIPDISCSRVRYAGLYWAANYQYNVGDDSSSGRNSDFNQIKFRVPGGNYVDITADDLIYDGFGDVDFGATSPYACYADVTDLVTALANPEGNYFVGNIRASEGYVDSGVSGGWTMVVVFENPSYPGKYITSFDGFAGVAAGNTTDIDYNGFITLPAPFPVRAKFLSATLEGDNRITGDQLSIRANSNAVFTTLGTNTATQPNFRNNFFDSNITFNHTVQTNRNPNSVNTLGFDVDQFDIQNPFNSVIPNDETGATLRASSTGDQYFVFLNALDVEIIEPKIILYKNVEDLAGNDIANQNVTLGQQIEYVLNFENIGNDDATNYTIRDVFPNNTIFIESLLQLPPGVTYVYDPVLHQITLSIPDELVEAGDPLAEIRIRMQIVETCSDLRDACSNIIQNLAYSTYRGVLNSNQITDDPSLSDFDICGFGVPGSTNFLIGLDECDFVQTVALCGSGAQITAGSGYDTYEWRDSSGNVIGNTQTITVATAGTYIVTKSGSAPCQSFDETVVVTNFTDTTSNPVIPYADEVVICPNDGDELPKIFLCGVNDSRFIDTDITNAQSIEWQVLDENSCAAIGNDDCANKDSSCSWTTLSTLDSFDATTAGQYRIVVYYQNGCFSRFYFNVYENLLNPGYQKKDIVCNSPGEILITNVPTGYEFQLVNQVTGAILIDYQTSSFFTIPNAGIYTVNIRQINVGAGACQFSIPDIGIRERNFQMNTIVTNQSCNVLGSIRVQGIDVLPQYYYEISRNGTTIDTYGPTNNNDYTFTNLTAGIYDVTLRTDDGCILTRQVEILNDSNLALTARVSQHITCREGNILVNPSGGKPPYQFAIWTYNGAIFHPGVTNVSDLPASAFQTSSIFDIWDPGDYVFVVVDRFNCFAFSNEVTIILEPAVEYSISSTDESCFGANDGSITINVTDGKGYNVDFSIDGGNTYRNPNTFTNLPPGTYTVLIRATKAGYSCPYPETITIAPAPELFGDAEITQPYTCLNDGEIQVISGSVSGGTPPYEYSIDGINFSTNTVFSGLTNGTYTVTVRDANGCTIVTDPMTLDALNPPTDLTFSATPLTCPALTSDITVNVVGGNTPFVYEIIAPAANAINNGNNNVFTNLGPGTYTFLVTDDKGCNITENYTINTIPQIRVNGQLISNITCFGDNNGSINFAVSGFVSTYTYTVQNSSSAIVNNGTIVSAATISLNNLSADTYTINVTDDTTNCTDTAIISVSEPPSVLDFTFTATLIDCNSLARIVVNATGGWGGYTYQLENATTSTIVRPYQGSNVFDNLNAGDYIIYVQDANGCVVTKPHTIDPAINPSVTIAANSVCIDGSIITITATGSGVAPLQYSLNGSAYQNSNIFNITASGSYIVTVLDANGCTATSNTITIADQISATAQLVKDLDCSASPDAEMNVTVNGGTAPYTYQVSFNGGAFSTVTLPYFTSTPGNYQFLVTDVEGCQALTNVITINPITNPSAAATATNVQCNGDANGVVSITIDPNFGTPPYQVSFNGGSYSSQTTYGNLTAGSYNYTIRDSKLCVFSDTVTITEPNALTASLTANPTTCGPGGTVGGSIDVTLTGTGTAPYNYYLYDSSNILIDSFGVTTATSHSFLNLGYGYYYVVIIDSNNCDFRSPRTQVESPPFLNLTGQVIASDCISGGTMEITVTGGTAPYTFSIYGSGTPPTTVVGNVATFTGLTPGITYIFEVIDASGCSAYLDNQFVASPSAIAVTLDSTTNVDCNGASNGSIDFTVSGYDATVTDINYDVLYASNNTIVPGFSGTLTGPLGGPVSGTINGLPPGDYVLLVEENSGTTCSATISFSITEPLQVLGLIEVSNTNANCNSGAQVVVNAFGGTPPYTFAFVEDSVIPVIGDYSNNNFASLDPSINTNWDVYAQDANGCETFIDVTIAADTPPSLTLPPFADDQCSSNGTSYTFTVTPGAGMIAPVSYSIGNGYQSSPTFTVSAPGTYTVTIRDGNGCTAQDTLVIYPLLTVLATVAAQPSCTDNDGTITVNPSGGSGSYTFSLLDSSMNPTPYVISGSDFTGLPSGDYFVEITDAVSSCTSLAPISLELATPVVFTLNTQDVSCNGGGDGYIEVLLDASNDNPPYTYMLDDGSTIITQNNPLFNNLSAGNYTITVTSGRNCMNSQFITIVDPAAVNATATVTPFACAADNSVNTATLTIIATDGTPGYLYSIDGVSFFTSNTFDIIDTGVNQTITYTVRDSNSCEFSDVVTINTLIPITTNITVDNPVSCTSGEVITITASGGTGDFTFEILPAGSQATQTGTSATFTLPLISDYTIRVTDNTTGCYVDANHTVNPYPLIDVVASVATPVNCFGDTTGEIAVNITNYSGPYTYDLIDSSGATSSSGSGDTSTALIITNVPAGIYTVNITQTNSPFCTESSNAVTVTSPDSAVAVALNTAAEVTCNNDGGALTAIGSGGTLPYEYELVNTTTSQTIQSFGSNNSFENLPSGDYLVTIRDANGCTSTASATLTQPVPISASISATPTSLLCYGDTNASVSAINVTGGQGVYLYILNYADGATAGPQQSNVFNNLGAGTYSITISDGLNCDFTTPTVTITEPTQIVPTLIQLSGLTCTSDGSLQLSAIGGTPPYQYSSDGINYIGSFNPSITISPVSQGAYQYYVRDANGCEASISNQVTIDPVDPLTINIDLTNAVINCTGDATAVIVASASGGLGNYTYELLDSPTAITPLQGPQTTGTFTDYPAGTYYVRVVSGDCLEVSAPITIIDPQPLVIDTQSVTNVNCLGQDDGTITVEASGGNGIIKYAISPNLDQFDTVNTFTDLAPGSYEVIVQDENGCYIDLIFDIVEPSPLNASAITIVSETCAGDNDAFIEVEVTGGTAPYFTSLNTQDDTNFVQDQFAFSNLPGGQTHVIFVRDSGGCDAYVIVDVPATANVDAALEIENLCVNNSSTNSVTVVLDDPNLTGVTYALDNGTPQSQNVFNDLISGDHFIEVIHTSGCSKIYDFNIQAYEPLVLTLAETNINEITAVATGGAGDYEFFFNNISTGSDNVYRIGQTGTYNVRVVDALGCEAVASIYVEFVDICIPNFFTPDGDGNNDTWAPCNAYGFPNIITKIYDRYGRVVARLNRVESWDGRYNGNELPTGDYWYVITLNQSNDRREFVGHFTLYR</sequence>
<evidence type="ECO:0000313" key="2">
    <source>
        <dbReference type="EMBL" id="MFC4722835.1"/>
    </source>
</evidence>
<reference evidence="3" key="1">
    <citation type="journal article" date="2019" name="Int. J. Syst. Evol. Microbiol.">
        <title>The Global Catalogue of Microorganisms (GCM) 10K type strain sequencing project: providing services to taxonomists for standard genome sequencing and annotation.</title>
        <authorList>
            <consortium name="The Broad Institute Genomics Platform"/>
            <consortium name="The Broad Institute Genome Sequencing Center for Infectious Disease"/>
            <person name="Wu L."/>
            <person name="Ma J."/>
        </authorList>
    </citation>
    <scope>NUCLEOTIDE SEQUENCE [LARGE SCALE GENOMIC DNA]</scope>
    <source>
        <strain evidence="3">CCUG 63682</strain>
    </source>
</reference>
<dbReference type="NCBIfam" id="TIGR01451">
    <property type="entry name" value="B_ant_repeat"/>
    <property type="match status" value="1"/>
</dbReference>
<dbReference type="EMBL" id="JBHSGP010000014">
    <property type="protein sequence ID" value="MFC4722835.1"/>
    <property type="molecule type" value="Genomic_DNA"/>
</dbReference>
<dbReference type="Pfam" id="PF13585">
    <property type="entry name" value="CHU_C"/>
    <property type="match status" value="1"/>
</dbReference>
<evidence type="ECO:0000256" key="1">
    <source>
        <dbReference type="SAM" id="SignalP"/>
    </source>
</evidence>
<keyword evidence="1" id="KW-0732">Signal</keyword>
<name>A0ABV9N5H6_9FLAO</name>
<organism evidence="2 3">
    <name type="scientific">Geojedonia litorea</name>
    <dbReference type="NCBI Taxonomy" id="1268269"/>
    <lineage>
        <taxon>Bacteria</taxon>
        <taxon>Pseudomonadati</taxon>
        <taxon>Bacteroidota</taxon>
        <taxon>Flavobacteriia</taxon>
        <taxon>Flavobacteriales</taxon>
        <taxon>Flavobacteriaceae</taxon>
        <taxon>Geojedonia</taxon>
    </lineage>
</organism>
<feature type="chain" id="PRO_5045102416" evidence="1">
    <location>
        <begin position="29"/>
        <end position="3253"/>
    </location>
</feature>
<feature type="signal peptide" evidence="1">
    <location>
        <begin position="1"/>
        <end position="28"/>
    </location>
</feature>
<dbReference type="Gene3D" id="2.60.40.740">
    <property type="match status" value="2"/>
</dbReference>
<dbReference type="InterPro" id="IPR025667">
    <property type="entry name" value="SprB_repeat"/>
</dbReference>
<gene>
    <name evidence="2" type="ORF">ACFO5O_10920</name>
</gene>
<dbReference type="InterPro" id="IPR047589">
    <property type="entry name" value="DUF11_rpt"/>
</dbReference>
<dbReference type="Pfam" id="PF13573">
    <property type="entry name" value="SprB"/>
    <property type="match status" value="12"/>
</dbReference>